<dbReference type="GO" id="GO:0000139">
    <property type="term" value="C:Golgi membrane"/>
    <property type="evidence" value="ECO:0007669"/>
    <property type="project" value="UniProtKB-SubCell"/>
</dbReference>
<comment type="subcellular location">
    <subcellularLocation>
        <location evidence="1">Golgi apparatus membrane</location>
        <topology evidence="1">Single-pass type II membrane protein</topology>
    </subcellularLocation>
    <subcellularLocation>
        <location evidence="12">Golgi apparatus</location>
        <location evidence="12">Golgi stack membrane</location>
        <topology evidence="12">Single-pass type II membrane protein</topology>
    </subcellularLocation>
</comment>
<dbReference type="AlphaFoldDB" id="A0AAV2HV47"/>
<comment type="similarity">
    <text evidence="3 12">Belongs to the glycosyltransferase 10 family.</text>
</comment>
<evidence type="ECO:0000256" key="9">
    <source>
        <dbReference type="ARBA" id="ARBA00023034"/>
    </source>
</evidence>
<dbReference type="Pfam" id="PF17039">
    <property type="entry name" value="Glyco_tran_10_N"/>
    <property type="match status" value="1"/>
</dbReference>
<dbReference type="InterPro" id="IPR038577">
    <property type="entry name" value="GT10-like_C_sf"/>
</dbReference>
<dbReference type="PANTHER" id="PTHR48438:SF1">
    <property type="entry name" value="ALPHA-(1,3)-FUCOSYLTRANSFERASE C-RELATED"/>
    <property type="match status" value="1"/>
</dbReference>
<sequence length="523" mass="61237">MVLISQGSSVRRIEHKMHAFECLRFCVTRFKYLIPMAALLAAAYLYYTLLNGRSYFSQSNENTFNLALRDFKDVSDKVNLWGMSPSDFPMYMPVNEATVKGFYGRFPNKDSSKEIKEAIVHTLKSGIGIQPHVDEAGWEGWVENGVVFRPHVKPNVTEKFPSPHASEYDPYIPFNETVFFDGTQKVEGKKIILWYIKTRYAPPMASLEPMRFCPEFPCLMTSNRKFADQSSAMVFAGEIIEGIPPPRRPEQVFIFSNHEPATNRWWEMSQIKSDNLGWKGVFNWTMTYRFDSDVTSLYGIVRRRLKRATPDYAAILSRKRKLAAWIVSNCVTDGRRDLYVKELQKYINVDVYGGCGEMKCPRHDDAACFEMTSTNYKFYLSFENAICTDYVTEKFFRYLNADVVVVARGDNSYHRHVPPELFLNTADFPSPKALAERLMYLDKHDDEYLNILKEKDKYISIFEDYPIRDSEGRIKYMHYHYEAVAFCEVCQRLWNLDKYRRSIPDIREWFKLEMCRKPTDIEF</sequence>
<dbReference type="EC" id="2.4.1.-" evidence="12"/>
<proteinExistence type="inferred from homology"/>
<keyword evidence="16" id="KW-1185">Reference proteome</keyword>
<evidence type="ECO:0000256" key="10">
    <source>
        <dbReference type="ARBA" id="ARBA00023136"/>
    </source>
</evidence>
<dbReference type="Proteomes" id="UP001497497">
    <property type="component" value="Unassembled WGS sequence"/>
</dbReference>
<dbReference type="InterPro" id="IPR031481">
    <property type="entry name" value="Glyco_tran_10_N"/>
</dbReference>
<evidence type="ECO:0000256" key="11">
    <source>
        <dbReference type="ARBA" id="ARBA00023180"/>
    </source>
</evidence>
<dbReference type="EMBL" id="CAXITT010000284">
    <property type="protein sequence ID" value="CAL1538087.1"/>
    <property type="molecule type" value="Genomic_DNA"/>
</dbReference>
<dbReference type="InterPro" id="IPR001503">
    <property type="entry name" value="Glyco_trans_10"/>
</dbReference>
<keyword evidence="11" id="KW-0325">Glycoprotein</keyword>
<protein>
    <recommendedName>
        <fullName evidence="12">Fucosyltransferase</fullName>
        <ecNumber evidence="12">2.4.1.-</ecNumber>
    </recommendedName>
</protein>
<evidence type="ECO:0000259" key="14">
    <source>
        <dbReference type="Pfam" id="PF17039"/>
    </source>
</evidence>
<evidence type="ECO:0000256" key="1">
    <source>
        <dbReference type="ARBA" id="ARBA00004323"/>
    </source>
</evidence>
<keyword evidence="4 12" id="KW-0328">Glycosyltransferase</keyword>
<dbReference type="PANTHER" id="PTHR48438">
    <property type="entry name" value="ALPHA-(1,3)-FUCOSYLTRANSFERASE C-RELATED"/>
    <property type="match status" value="1"/>
</dbReference>
<accession>A0AAV2HV47</accession>
<evidence type="ECO:0000259" key="13">
    <source>
        <dbReference type="Pfam" id="PF00852"/>
    </source>
</evidence>
<keyword evidence="5 12" id="KW-0808">Transferase</keyword>
<reference evidence="15 16" key="1">
    <citation type="submission" date="2024-04" db="EMBL/GenBank/DDBJ databases">
        <authorList>
            <consortium name="Genoscope - CEA"/>
            <person name="William W."/>
        </authorList>
    </citation>
    <scope>NUCLEOTIDE SEQUENCE [LARGE SCALE GENOMIC DNA]</scope>
</reference>
<gene>
    <name evidence="15" type="ORF">GSLYS_00011908001</name>
</gene>
<dbReference type="FunFam" id="3.40.50.11660:FF:000004">
    <property type="entry name" value="Glycoprotein 3-alpha-L-fucosyltransferase A"/>
    <property type="match status" value="1"/>
</dbReference>
<evidence type="ECO:0000256" key="7">
    <source>
        <dbReference type="ARBA" id="ARBA00022968"/>
    </source>
</evidence>
<keyword evidence="9 12" id="KW-0333">Golgi apparatus</keyword>
<feature type="transmembrane region" description="Helical" evidence="12">
    <location>
        <begin position="32"/>
        <end position="50"/>
    </location>
</feature>
<organism evidence="15 16">
    <name type="scientific">Lymnaea stagnalis</name>
    <name type="common">Great pond snail</name>
    <name type="synonym">Helix stagnalis</name>
    <dbReference type="NCBI Taxonomy" id="6523"/>
    <lineage>
        <taxon>Eukaryota</taxon>
        <taxon>Metazoa</taxon>
        <taxon>Spiralia</taxon>
        <taxon>Lophotrochozoa</taxon>
        <taxon>Mollusca</taxon>
        <taxon>Gastropoda</taxon>
        <taxon>Heterobranchia</taxon>
        <taxon>Euthyneura</taxon>
        <taxon>Panpulmonata</taxon>
        <taxon>Hygrophila</taxon>
        <taxon>Lymnaeoidea</taxon>
        <taxon>Lymnaeidae</taxon>
        <taxon>Lymnaea</taxon>
    </lineage>
</organism>
<dbReference type="InterPro" id="IPR055270">
    <property type="entry name" value="Glyco_tran_10_C"/>
</dbReference>
<evidence type="ECO:0000313" key="16">
    <source>
        <dbReference type="Proteomes" id="UP001497497"/>
    </source>
</evidence>
<evidence type="ECO:0000313" key="15">
    <source>
        <dbReference type="EMBL" id="CAL1538087.1"/>
    </source>
</evidence>
<feature type="domain" description="Fucosyltransferase C-terminal" evidence="13">
    <location>
        <begin position="317"/>
        <end position="509"/>
    </location>
</feature>
<dbReference type="GO" id="GO:0008417">
    <property type="term" value="F:fucosyltransferase activity"/>
    <property type="evidence" value="ECO:0007669"/>
    <property type="project" value="InterPro"/>
</dbReference>
<evidence type="ECO:0000256" key="5">
    <source>
        <dbReference type="ARBA" id="ARBA00022679"/>
    </source>
</evidence>
<evidence type="ECO:0000256" key="2">
    <source>
        <dbReference type="ARBA" id="ARBA00004922"/>
    </source>
</evidence>
<comment type="caution">
    <text evidence="15">The sequence shown here is derived from an EMBL/GenBank/DDBJ whole genome shotgun (WGS) entry which is preliminary data.</text>
</comment>
<evidence type="ECO:0000256" key="12">
    <source>
        <dbReference type="RuleBase" id="RU003832"/>
    </source>
</evidence>
<keyword evidence="6 12" id="KW-0812">Transmembrane</keyword>
<keyword evidence="8 12" id="KW-1133">Transmembrane helix</keyword>
<comment type="pathway">
    <text evidence="2">Protein modification; protein glycosylation.</text>
</comment>
<dbReference type="SUPFAM" id="SSF53756">
    <property type="entry name" value="UDP-Glycosyltransferase/glycogen phosphorylase"/>
    <property type="match status" value="1"/>
</dbReference>
<evidence type="ECO:0000256" key="3">
    <source>
        <dbReference type="ARBA" id="ARBA00008919"/>
    </source>
</evidence>
<name>A0AAV2HV47_LYMST</name>
<feature type="domain" description="Fucosyltransferase N-terminal" evidence="14">
    <location>
        <begin position="190"/>
        <end position="299"/>
    </location>
</feature>
<evidence type="ECO:0000256" key="4">
    <source>
        <dbReference type="ARBA" id="ARBA00022676"/>
    </source>
</evidence>
<evidence type="ECO:0000256" key="8">
    <source>
        <dbReference type="ARBA" id="ARBA00022989"/>
    </source>
</evidence>
<keyword evidence="7" id="KW-0735">Signal-anchor</keyword>
<evidence type="ECO:0000256" key="6">
    <source>
        <dbReference type="ARBA" id="ARBA00022692"/>
    </source>
</evidence>
<dbReference type="GO" id="GO:0032580">
    <property type="term" value="C:Golgi cisterna membrane"/>
    <property type="evidence" value="ECO:0007669"/>
    <property type="project" value="UniProtKB-SubCell"/>
</dbReference>
<dbReference type="Gene3D" id="3.40.50.11660">
    <property type="entry name" value="Glycosyl transferase family 10, C-terminal domain"/>
    <property type="match status" value="1"/>
</dbReference>
<dbReference type="Pfam" id="PF00852">
    <property type="entry name" value="Glyco_transf_10"/>
    <property type="match status" value="1"/>
</dbReference>
<keyword evidence="10 12" id="KW-0472">Membrane</keyword>